<sequence length="106" mass="11296">MTDPSTPDQILRYLGNVDYPAGKDVLVAAAERAGAPEAVVRSLRAIPPVEYRSRAEVARSVPVDPGAGRSASRAAEQARTRAPAGVAEHMREPREDRVDGTPHRAG</sequence>
<dbReference type="Pfam" id="PF11387">
    <property type="entry name" value="DUF2795"/>
    <property type="match status" value="1"/>
</dbReference>
<gene>
    <name evidence="2" type="ORF">U6N30_17030</name>
</gene>
<reference evidence="2 3" key="1">
    <citation type="submission" date="2023-12" db="EMBL/GenBank/DDBJ databases">
        <title>Blastococcus brunescens sp. nov., an actonobacterium isolated from sandstone collected in sahara desert.</title>
        <authorList>
            <person name="Gtari M."/>
            <person name="Ghodhbane F."/>
        </authorList>
    </citation>
    <scope>NUCLEOTIDE SEQUENCE [LARGE SCALE GENOMIC DNA]</scope>
    <source>
        <strain evidence="2 3">BMG 8361</strain>
    </source>
</reference>
<accession>A0ABZ1ATC1</accession>
<evidence type="ECO:0000313" key="3">
    <source>
        <dbReference type="Proteomes" id="UP001324287"/>
    </source>
</evidence>
<dbReference type="Proteomes" id="UP001324287">
    <property type="component" value="Chromosome"/>
</dbReference>
<proteinExistence type="predicted"/>
<dbReference type="EMBL" id="CP141261">
    <property type="protein sequence ID" value="WRL61826.1"/>
    <property type="molecule type" value="Genomic_DNA"/>
</dbReference>
<organism evidence="2 3">
    <name type="scientific">Blastococcus brunescens</name>
    <dbReference type="NCBI Taxonomy" id="1564165"/>
    <lineage>
        <taxon>Bacteria</taxon>
        <taxon>Bacillati</taxon>
        <taxon>Actinomycetota</taxon>
        <taxon>Actinomycetes</taxon>
        <taxon>Geodermatophilales</taxon>
        <taxon>Geodermatophilaceae</taxon>
        <taxon>Blastococcus</taxon>
    </lineage>
</organism>
<dbReference type="RefSeq" id="WP_324273186.1">
    <property type="nucleotide sequence ID" value="NZ_CP141261.1"/>
</dbReference>
<evidence type="ECO:0000256" key="1">
    <source>
        <dbReference type="SAM" id="MobiDB-lite"/>
    </source>
</evidence>
<feature type="region of interest" description="Disordered" evidence="1">
    <location>
        <begin position="60"/>
        <end position="106"/>
    </location>
</feature>
<dbReference type="InterPro" id="IPR021527">
    <property type="entry name" value="DUF2795"/>
</dbReference>
<protein>
    <submittedName>
        <fullName evidence="2">DUF2795 domain-containing protein</fullName>
    </submittedName>
</protein>
<feature type="compositionally biased region" description="Basic and acidic residues" evidence="1">
    <location>
        <begin position="88"/>
        <end position="106"/>
    </location>
</feature>
<name>A0ABZ1ATC1_9ACTN</name>
<evidence type="ECO:0000313" key="2">
    <source>
        <dbReference type="EMBL" id="WRL61826.1"/>
    </source>
</evidence>
<keyword evidence="3" id="KW-1185">Reference proteome</keyword>